<evidence type="ECO:0000256" key="4">
    <source>
        <dbReference type="ARBA" id="ARBA00022605"/>
    </source>
</evidence>
<feature type="domain" description="ACT" evidence="12">
    <location>
        <begin position="210"/>
        <end position="285"/>
    </location>
</feature>
<name>A0A6J4LHF2_9ACTN</name>
<comment type="pathway">
    <text evidence="1 10">Amino-acid biosynthesis; L-phenylalanine biosynthesis; phenylpyruvate from prephenate: step 1/1.</text>
</comment>
<evidence type="ECO:0000256" key="9">
    <source>
        <dbReference type="PIRSR" id="PIRSR001500-2"/>
    </source>
</evidence>
<dbReference type="PROSITE" id="PS51171">
    <property type="entry name" value="PREPHENATE_DEHYDR_3"/>
    <property type="match status" value="1"/>
</dbReference>
<protein>
    <recommendedName>
        <fullName evidence="3 10">Prephenate dehydratase</fullName>
        <shortName evidence="10">PDT</shortName>
        <ecNumber evidence="2 10">4.2.1.51</ecNumber>
    </recommendedName>
</protein>
<keyword evidence="7 10" id="KW-0456">Lyase</keyword>
<dbReference type="CDD" id="cd04905">
    <property type="entry name" value="ACT_CM-PDT"/>
    <property type="match status" value="1"/>
</dbReference>
<evidence type="ECO:0000256" key="2">
    <source>
        <dbReference type="ARBA" id="ARBA00013147"/>
    </source>
</evidence>
<dbReference type="SUPFAM" id="SSF53850">
    <property type="entry name" value="Periplasmic binding protein-like II"/>
    <property type="match status" value="1"/>
</dbReference>
<dbReference type="PROSITE" id="PS00858">
    <property type="entry name" value="PREPHENATE_DEHYDR_2"/>
    <property type="match status" value="1"/>
</dbReference>
<keyword evidence="5 10" id="KW-0057">Aromatic amino acid biosynthesis</keyword>
<dbReference type="PROSITE" id="PS51671">
    <property type="entry name" value="ACT"/>
    <property type="match status" value="1"/>
</dbReference>
<dbReference type="FunFam" id="3.30.70.260:FF:000012">
    <property type="entry name" value="Prephenate dehydratase"/>
    <property type="match status" value="1"/>
</dbReference>
<dbReference type="GO" id="GO:0004664">
    <property type="term" value="F:prephenate dehydratase activity"/>
    <property type="evidence" value="ECO:0007669"/>
    <property type="project" value="UniProtKB-UniRule"/>
</dbReference>
<feature type="site" description="Essential for prephenate dehydratase activity" evidence="9">
    <location>
        <position position="188"/>
    </location>
</feature>
<dbReference type="FunFam" id="3.40.190.10:FF:000064">
    <property type="entry name" value="Prephenate dehydratase"/>
    <property type="match status" value="1"/>
</dbReference>
<gene>
    <name evidence="10" type="primary">pheA</name>
    <name evidence="13" type="ORF">AVDCRST_MAG36-1013</name>
</gene>
<proteinExistence type="predicted"/>
<evidence type="ECO:0000256" key="6">
    <source>
        <dbReference type="ARBA" id="ARBA00023222"/>
    </source>
</evidence>
<dbReference type="InterPro" id="IPR008242">
    <property type="entry name" value="Chor_mutase/pphenate_deHydtase"/>
</dbReference>
<sequence>MPDDASTRGPRYSYLGPEGTFTEQALRTLPDAATAVLEPCSTVTVALDAVRSGTADGAVVPIENSVEGSVPVTLDELAQGEPLMITREMTVPVAFSLLVRPGTALSDVRRVGTHPHAAAQTRTWLAEHLPGAEVVHASSTAQAAARLAVPDAAGPAPWDAAVSAPLAAERYALEVLARGIGDNPDAVTRFVLVTRPGPPTPPTGRDKTSLVAFMHEDHPGALLEILEQLTVRGVNLTRIESRPTGAALGDYCFSIDAEGHVLDQRVGEALAGLRRVCADVRFLGSYERHDGKAPRLRPGTTDEEFEEAAAWLARLRSGG</sequence>
<feature type="domain" description="Prephenate dehydratase" evidence="11">
    <location>
        <begin position="11"/>
        <end position="195"/>
    </location>
</feature>
<dbReference type="PIRSF" id="PIRSF001500">
    <property type="entry name" value="Chor_mut_pdt_Ppr"/>
    <property type="match status" value="1"/>
</dbReference>
<evidence type="ECO:0000256" key="10">
    <source>
        <dbReference type="RuleBase" id="RU361254"/>
    </source>
</evidence>
<dbReference type="PANTHER" id="PTHR21022:SF19">
    <property type="entry name" value="PREPHENATE DEHYDRATASE-RELATED"/>
    <property type="match status" value="1"/>
</dbReference>
<dbReference type="Gene3D" id="3.30.70.260">
    <property type="match status" value="1"/>
</dbReference>
<dbReference type="EMBL" id="CADCUH010000063">
    <property type="protein sequence ID" value="CAA9332703.1"/>
    <property type="molecule type" value="Genomic_DNA"/>
</dbReference>
<evidence type="ECO:0000256" key="5">
    <source>
        <dbReference type="ARBA" id="ARBA00023141"/>
    </source>
</evidence>
<evidence type="ECO:0000259" key="12">
    <source>
        <dbReference type="PROSITE" id="PS51671"/>
    </source>
</evidence>
<evidence type="ECO:0000256" key="1">
    <source>
        <dbReference type="ARBA" id="ARBA00004741"/>
    </source>
</evidence>
<dbReference type="PANTHER" id="PTHR21022">
    <property type="entry name" value="PREPHENATE DEHYDRATASE P PROTEIN"/>
    <property type="match status" value="1"/>
</dbReference>
<reference evidence="13" key="1">
    <citation type="submission" date="2020-02" db="EMBL/GenBank/DDBJ databases">
        <authorList>
            <person name="Meier V. D."/>
        </authorList>
    </citation>
    <scope>NUCLEOTIDE SEQUENCE</scope>
    <source>
        <strain evidence="13">AVDCRST_MAG36</strain>
    </source>
</reference>
<keyword evidence="4 10" id="KW-0028">Amino-acid biosynthesis</keyword>
<dbReference type="InterPro" id="IPR045865">
    <property type="entry name" value="ACT-like_dom_sf"/>
</dbReference>
<dbReference type="Pfam" id="PF01842">
    <property type="entry name" value="ACT"/>
    <property type="match status" value="1"/>
</dbReference>
<accession>A0A6J4LHF2</accession>
<organism evidence="13">
    <name type="scientific">uncultured Nocardioidaceae bacterium</name>
    <dbReference type="NCBI Taxonomy" id="253824"/>
    <lineage>
        <taxon>Bacteria</taxon>
        <taxon>Bacillati</taxon>
        <taxon>Actinomycetota</taxon>
        <taxon>Actinomycetes</taxon>
        <taxon>Propionibacteriales</taxon>
        <taxon>Nocardioidaceae</taxon>
        <taxon>environmental samples</taxon>
    </lineage>
</organism>
<evidence type="ECO:0000256" key="8">
    <source>
        <dbReference type="ARBA" id="ARBA00047848"/>
    </source>
</evidence>
<dbReference type="GO" id="GO:0005737">
    <property type="term" value="C:cytoplasm"/>
    <property type="evidence" value="ECO:0007669"/>
    <property type="project" value="TreeGrafter"/>
</dbReference>
<dbReference type="AlphaFoldDB" id="A0A6J4LHF2"/>
<dbReference type="InterPro" id="IPR002912">
    <property type="entry name" value="ACT_dom"/>
</dbReference>
<evidence type="ECO:0000256" key="7">
    <source>
        <dbReference type="ARBA" id="ARBA00023239"/>
    </source>
</evidence>
<dbReference type="SUPFAM" id="SSF55021">
    <property type="entry name" value="ACT-like"/>
    <property type="match status" value="1"/>
</dbReference>
<evidence type="ECO:0000256" key="3">
    <source>
        <dbReference type="ARBA" id="ARBA00021872"/>
    </source>
</evidence>
<dbReference type="Gene3D" id="3.40.190.10">
    <property type="entry name" value="Periplasmic binding protein-like II"/>
    <property type="match status" value="2"/>
</dbReference>
<dbReference type="NCBIfam" id="NF008865">
    <property type="entry name" value="PRK11898.1"/>
    <property type="match status" value="1"/>
</dbReference>
<dbReference type="Pfam" id="PF00800">
    <property type="entry name" value="PDT"/>
    <property type="match status" value="1"/>
</dbReference>
<dbReference type="UniPathway" id="UPA00121">
    <property type="reaction ID" value="UER00345"/>
</dbReference>
<keyword evidence="6 10" id="KW-0584">Phenylalanine biosynthesis</keyword>
<dbReference type="PROSITE" id="PS00857">
    <property type="entry name" value="PREPHENATE_DEHYDR_1"/>
    <property type="match status" value="1"/>
</dbReference>
<dbReference type="EC" id="4.2.1.51" evidence="2 10"/>
<dbReference type="InterPro" id="IPR001086">
    <property type="entry name" value="Preph_deHydtase"/>
</dbReference>
<comment type="catalytic activity">
    <reaction evidence="8 10">
        <text>prephenate + H(+) = 3-phenylpyruvate + CO2 + H2O</text>
        <dbReference type="Rhea" id="RHEA:21648"/>
        <dbReference type="ChEBI" id="CHEBI:15377"/>
        <dbReference type="ChEBI" id="CHEBI:15378"/>
        <dbReference type="ChEBI" id="CHEBI:16526"/>
        <dbReference type="ChEBI" id="CHEBI:18005"/>
        <dbReference type="ChEBI" id="CHEBI:29934"/>
        <dbReference type="EC" id="4.2.1.51"/>
    </reaction>
</comment>
<evidence type="ECO:0000259" key="11">
    <source>
        <dbReference type="PROSITE" id="PS51171"/>
    </source>
</evidence>
<dbReference type="InterPro" id="IPR018528">
    <property type="entry name" value="Preph_deHydtase_CS"/>
</dbReference>
<dbReference type="GO" id="GO:0009094">
    <property type="term" value="P:L-phenylalanine biosynthetic process"/>
    <property type="evidence" value="ECO:0007669"/>
    <property type="project" value="UniProtKB-UniPathway"/>
</dbReference>
<evidence type="ECO:0000313" key="13">
    <source>
        <dbReference type="EMBL" id="CAA9332703.1"/>
    </source>
</evidence>
<dbReference type="CDD" id="cd13632">
    <property type="entry name" value="PBP2_Aa-PDT_like"/>
    <property type="match status" value="1"/>
</dbReference>